<reference evidence="2" key="1">
    <citation type="journal article" date="2016" name="Stand. Genomic Sci.">
        <title>Complete genome sequence of Methanospirillum hungatei type strain JF1.</title>
        <authorList>
            <person name="Gunsalus R.P."/>
            <person name="Cook L.E."/>
            <person name="Crable B."/>
            <person name="Rohlin L."/>
            <person name="McDonald E."/>
            <person name="Mouttaki H."/>
            <person name="Sieber J.R."/>
            <person name="Poweleit N."/>
            <person name="Zhou H."/>
            <person name="Lapidus A.L."/>
            <person name="Daligault H.E."/>
            <person name="Land M."/>
            <person name="Gilna P."/>
            <person name="Ivanova N."/>
            <person name="Kyrpides N."/>
            <person name="Culley D.E."/>
            <person name="McInerney M.J."/>
        </authorList>
    </citation>
    <scope>NUCLEOTIDE SEQUENCE [LARGE SCALE GENOMIC DNA]</scope>
    <source>
        <strain evidence="2">ATCC 27890 / DSM 864 / NBRC 100397 / JF-1</strain>
    </source>
</reference>
<dbReference type="Proteomes" id="UP000001941">
    <property type="component" value="Chromosome"/>
</dbReference>
<dbReference type="STRING" id="323259.Mhun_0300"/>
<name>Q2FQU6_METHJ</name>
<dbReference type="KEGG" id="mhu:Mhun_0300"/>
<dbReference type="InParanoid" id="Q2FQU6"/>
<dbReference type="eggNOG" id="arCOG08058">
    <property type="taxonomic scope" value="Archaea"/>
</dbReference>
<gene>
    <name evidence="1" type="ordered locus">Mhun_0300</name>
</gene>
<protein>
    <submittedName>
        <fullName evidence="1">Uncharacterized protein</fullName>
    </submittedName>
</protein>
<dbReference type="EMBL" id="CP000254">
    <property type="protein sequence ID" value="ABD40071.1"/>
    <property type="molecule type" value="Genomic_DNA"/>
</dbReference>
<dbReference type="AlphaFoldDB" id="Q2FQU6"/>
<dbReference type="HOGENOM" id="CLU_1159057_0_0_2"/>
<proteinExistence type="predicted"/>
<evidence type="ECO:0000313" key="1">
    <source>
        <dbReference type="EMBL" id="ABD40071.1"/>
    </source>
</evidence>
<evidence type="ECO:0000313" key="2">
    <source>
        <dbReference type="Proteomes" id="UP000001941"/>
    </source>
</evidence>
<accession>Q2FQU6</accession>
<keyword evidence="2" id="KW-1185">Reference proteome</keyword>
<dbReference type="EnsemblBacteria" id="ABD40071">
    <property type="protein sequence ID" value="ABD40071"/>
    <property type="gene ID" value="Mhun_0300"/>
</dbReference>
<dbReference type="PROSITE" id="PS51257">
    <property type="entry name" value="PROKAR_LIPOPROTEIN"/>
    <property type="match status" value="1"/>
</dbReference>
<sequence>MKNSHFLNILFSPLIFFISLSFILTSGCLGIPGLPDYEPTMDTQEQTQGEDLSELNELNSYEPEFIPTTPEPTPTPLISTVSDWNPYEILPLPPASKNRTSILKNPISLNRQHLNITYTSSVGLGGYAVGKVLSITKGPFAISYTIHPNVTNPLLVWAKLTVSDPWQRIIAEDGYNRGYSSEETKTITIYREGIHYLTIEGEFATVDYSVKTGDPALEITPTPVPEYYEGTWPEGEGPY</sequence>
<organism evidence="1 2">
    <name type="scientific">Methanospirillum hungatei JF-1 (strain ATCC 27890 / DSM 864 / NBRC 100397 / JF-1)</name>
    <dbReference type="NCBI Taxonomy" id="323259"/>
    <lineage>
        <taxon>Archaea</taxon>
        <taxon>Methanobacteriati</taxon>
        <taxon>Methanobacteriota</taxon>
        <taxon>Stenosarchaea group</taxon>
        <taxon>Methanomicrobia</taxon>
        <taxon>Methanomicrobiales</taxon>
        <taxon>Methanospirillaceae</taxon>
        <taxon>Methanospirillum</taxon>
    </lineage>
</organism>